<dbReference type="InParanoid" id="A0A163TD15"/>
<accession>A0A163TD15</accession>
<reference evidence="3" key="1">
    <citation type="submission" date="2016-04" db="EMBL/GenBank/DDBJ databases">
        <authorList>
            <person name="Evans L.H."/>
            <person name="Alamgir A."/>
            <person name="Owens N."/>
            <person name="Weber N.D."/>
            <person name="Virtaneva K."/>
            <person name="Barbian K."/>
            <person name="Babar A."/>
            <person name="Rosenke K."/>
        </authorList>
    </citation>
    <scope>NUCLEOTIDE SEQUENCE [LARGE SCALE GENOMIC DNA]</scope>
    <source>
        <strain evidence="3">CBS 101.48</strain>
    </source>
</reference>
<dbReference type="EMBL" id="LT554228">
    <property type="protein sequence ID" value="SAM03652.1"/>
    <property type="molecule type" value="Genomic_DNA"/>
</dbReference>
<name>A0A163TD15_ABSGL</name>
<feature type="compositionally biased region" description="Polar residues" evidence="1">
    <location>
        <begin position="1"/>
        <end position="17"/>
    </location>
</feature>
<dbReference type="PANTHER" id="PTHR39477:SF1">
    <property type="entry name" value="BETA-FLANKING PROTEIN"/>
    <property type="match status" value="1"/>
</dbReference>
<evidence type="ECO:0000313" key="4">
    <source>
        <dbReference type="Proteomes" id="UP000078561"/>
    </source>
</evidence>
<dbReference type="STRING" id="4829.A0A163TD15"/>
<dbReference type="AlphaFoldDB" id="A0A163TD15"/>
<organism evidence="3">
    <name type="scientific">Absidia glauca</name>
    <name type="common">Pin mould</name>
    <dbReference type="NCBI Taxonomy" id="4829"/>
    <lineage>
        <taxon>Eukaryota</taxon>
        <taxon>Fungi</taxon>
        <taxon>Fungi incertae sedis</taxon>
        <taxon>Mucoromycota</taxon>
        <taxon>Mucoromycotina</taxon>
        <taxon>Mucoromycetes</taxon>
        <taxon>Mucorales</taxon>
        <taxon>Cunninghamellaceae</taxon>
        <taxon>Absidia</taxon>
    </lineage>
</organism>
<feature type="compositionally biased region" description="Basic and acidic residues" evidence="1">
    <location>
        <begin position="50"/>
        <end position="77"/>
    </location>
</feature>
<keyword evidence="4" id="KW-1185">Reference proteome</keyword>
<dbReference type="OrthoDB" id="2290255at2759"/>
<evidence type="ECO:0000313" key="3">
    <source>
        <dbReference type="EMBL" id="SAM03652.1"/>
    </source>
</evidence>
<evidence type="ECO:0000259" key="2">
    <source>
        <dbReference type="Pfam" id="PF24845"/>
    </source>
</evidence>
<feature type="domain" description="DUF7721" evidence="2">
    <location>
        <begin position="21"/>
        <end position="105"/>
    </location>
</feature>
<dbReference type="InterPro" id="IPR056138">
    <property type="entry name" value="DUF7721"/>
</dbReference>
<evidence type="ECO:0000256" key="1">
    <source>
        <dbReference type="SAM" id="MobiDB-lite"/>
    </source>
</evidence>
<feature type="region of interest" description="Disordered" evidence="1">
    <location>
        <begin position="1"/>
        <end position="88"/>
    </location>
</feature>
<gene>
    <name evidence="3" type="primary">ABSGL_09495.1 scaffold 11342</name>
</gene>
<dbReference type="Pfam" id="PF24845">
    <property type="entry name" value="DUF7721"/>
    <property type="match status" value="1"/>
</dbReference>
<dbReference type="Proteomes" id="UP000078561">
    <property type="component" value="Unassembled WGS sequence"/>
</dbReference>
<feature type="region of interest" description="Disordered" evidence="1">
    <location>
        <begin position="196"/>
        <end position="215"/>
    </location>
</feature>
<protein>
    <recommendedName>
        <fullName evidence="2">DUF7721 domain-containing protein</fullName>
    </recommendedName>
</protein>
<feature type="compositionally biased region" description="Gly residues" evidence="1">
    <location>
        <begin position="196"/>
        <end position="207"/>
    </location>
</feature>
<sequence length="215" mass="20944">MSYGEANSYQGAQQVSYQRPDVNESARYAAQHGGEDHGSTFSSILSSVLDRNDDDHKRPVEEHEVNHAADAHDRIYNRGDTANASSRDMGSAAALQAFKMFSSKGSGGGGGSSGGSSELIGMAMGEAMKLYKGKAAGGGGGGGGGGNQAEMLQAAAAMAMKLFASQSGGGAGSGGASHGGASGGIGALMGLLGKSGGGSSSGGGGGAASLISKFL</sequence>
<proteinExistence type="predicted"/>
<dbReference type="OMA" id="GANQSEM"/>
<dbReference type="PANTHER" id="PTHR39477">
    <property type="entry name" value="CHROMOSOME 8, WHOLE GENOME SHOTGUN SEQUENCE"/>
    <property type="match status" value="1"/>
</dbReference>